<dbReference type="AlphaFoldDB" id="X5MCV1"/>
<dbReference type="NCBIfam" id="TIGR02451">
    <property type="entry name" value="anti_sig_ChrR"/>
    <property type="match status" value="1"/>
</dbReference>
<dbReference type="Gene3D" id="1.10.10.1320">
    <property type="entry name" value="Anti-sigma factor, zinc-finger domain"/>
    <property type="match status" value="1"/>
</dbReference>
<gene>
    <name evidence="2" type="ORF">BN1012_Phect1358</name>
</gene>
<dbReference type="STRING" id="1458461.BN1012_Phect1358"/>
<dbReference type="InterPro" id="IPR012807">
    <property type="entry name" value="Anti-sigma_ChrR"/>
</dbReference>
<name>X5MCV1_9HYPH</name>
<dbReference type="RefSeq" id="WP_043950184.1">
    <property type="nucleotide sequence ID" value="NZ_HG966617.1"/>
</dbReference>
<organism evidence="2 3">
    <name type="scientific">Candidatus Phaeomarinibacter ectocarpi</name>
    <dbReference type="NCBI Taxonomy" id="1458461"/>
    <lineage>
        <taxon>Bacteria</taxon>
        <taxon>Pseudomonadati</taxon>
        <taxon>Pseudomonadota</taxon>
        <taxon>Alphaproteobacteria</taxon>
        <taxon>Hyphomicrobiales</taxon>
        <taxon>Parvibaculaceae</taxon>
        <taxon>Candidatus Phaeomarinibacter</taxon>
    </lineage>
</organism>
<dbReference type="InterPro" id="IPR025979">
    <property type="entry name" value="ChrR-like_cupin_dom"/>
</dbReference>
<sequence length="236" mass="24755">MTNIETTQTEAPAPDRRFGEEILLDYVTGSLDEATALMVAAHLDLCPDARETVDLMTRVGGALLDEAEPVAMRDGAFDAVMALIERQPTDAQAGRVIDDELSALPQVIQDRIAACGGKWSFVTPGVKAMDLGFEAPQGSADSAPGEVKLYRLEQGKGVPTHTHKGSEVTLVLTGAFADGRDRFGPGEVSVASPEITHRPIAEAGDTCFALAITDAPLQLTGALGLVQRALSLGGSD</sequence>
<reference evidence="2 3" key="1">
    <citation type="journal article" date="2014" name="Front. Genet.">
        <title>Genome and metabolic network of "Candidatus Phaeomarinobacter ectocarpi" Ec32, a new candidate genus of Alphaproteobacteria frequently associated with brown algae.</title>
        <authorList>
            <person name="Dittami S.M."/>
            <person name="Barbeyron T."/>
            <person name="Boyen C."/>
            <person name="Cambefort J."/>
            <person name="Collet G."/>
            <person name="Delage L."/>
            <person name="Gobet A."/>
            <person name="Groisillier A."/>
            <person name="Leblanc C."/>
            <person name="Michel G."/>
            <person name="Scornet D."/>
            <person name="Siegel A."/>
            <person name="Tapia J.E."/>
            <person name="Tonon T."/>
        </authorList>
    </citation>
    <scope>NUCLEOTIDE SEQUENCE [LARGE SCALE GENOMIC DNA]</scope>
    <source>
        <strain evidence="2 3">Ec32</strain>
    </source>
</reference>
<dbReference type="CDD" id="cd20301">
    <property type="entry name" value="cupin_ChrR"/>
    <property type="match status" value="1"/>
</dbReference>
<dbReference type="InterPro" id="IPR041916">
    <property type="entry name" value="Anti_sigma_zinc_sf"/>
</dbReference>
<dbReference type="EMBL" id="HG966617">
    <property type="protein sequence ID" value="CDO59572.1"/>
    <property type="molecule type" value="Genomic_DNA"/>
</dbReference>
<evidence type="ECO:0000259" key="1">
    <source>
        <dbReference type="Pfam" id="PF12973"/>
    </source>
</evidence>
<dbReference type="HOGENOM" id="CLU_090912_0_0_5"/>
<dbReference type="InterPro" id="IPR011051">
    <property type="entry name" value="RmlC_Cupin_sf"/>
</dbReference>
<protein>
    <submittedName>
        <fullName evidence="2">Transcriptional activator chrR</fullName>
    </submittedName>
</protein>
<dbReference type="KEGG" id="pect:BN1012_Phect1358"/>
<evidence type="ECO:0000313" key="3">
    <source>
        <dbReference type="Proteomes" id="UP000032160"/>
    </source>
</evidence>
<dbReference type="Proteomes" id="UP000032160">
    <property type="component" value="Chromosome I"/>
</dbReference>
<dbReference type="Gene3D" id="2.60.120.10">
    <property type="entry name" value="Jelly Rolls"/>
    <property type="match status" value="1"/>
</dbReference>
<dbReference type="OrthoDB" id="2988517at2"/>
<dbReference type="InterPro" id="IPR014710">
    <property type="entry name" value="RmlC-like_jellyroll"/>
</dbReference>
<keyword evidence="3" id="KW-1185">Reference proteome</keyword>
<feature type="domain" description="ChrR-like cupin" evidence="1">
    <location>
        <begin position="147"/>
        <end position="210"/>
    </location>
</feature>
<dbReference type="SUPFAM" id="SSF51182">
    <property type="entry name" value="RmlC-like cupins"/>
    <property type="match status" value="1"/>
</dbReference>
<proteinExistence type="predicted"/>
<accession>X5MCV1</accession>
<evidence type="ECO:0000313" key="2">
    <source>
        <dbReference type="EMBL" id="CDO59572.1"/>
    </source>
</evidence>
<dbReference type="Pfam" id="PF12973">
    <property type="entry name" value="Cupin_7"/>
    <property type="match status" value="1"/>
</dbReference>